<reference evidence="2" key="1">
    <citation type="submission" date="2020-08" db="EMBL/GenBank/DDBJ databases">
        <authorList>
            <person name="Shumante A."/>
            <person name="Zimin A.V."/>
            <person name="Puiu D."/>
            <person name="Salzberg S.L."/>
        </authorList>
    </citation>
    <scope>NUCLEOTIDE SEQUENCE</scope>
    <source>
        <strain evidence="2">WC2-LM</strain>
        <tissue evidence="2">Liver</tissue>
    </source>
</reference>
<evidence type="ECO:0000313" key="3">
    <source>
        <dbReference type="Proteomes" id="UP000662637"/>
    </source>
</evidence>
<dbReference type="EMBL" id="WJEC01007191">
    <property type="protein sequence ID" value="KAF7470483.1"/>
    <property type="molecule type" value="Genomic_DNA"/>
</dbReference>
<accession>A0A834Q4Q7</accession>
<proteinExistence type="predicted"/>
<evidence type="ECO:0000256" key="1">
    <source>
        <dbReference type="SAM" id="MobiDB-lite"/>
    </source>
</evidence>
<feature type="region of interest" description="Disordered" evidence="1">
    <location>
        <begin position="1"/>
        <end position="29"/>
    </location>
</feature>
<dbReference type="Proteomes" id="UP000662637">
    <property type="component" value="Unassembled WGS sequence"/>
</dbReference>
<evidence type="ECO:0000313" key="2">
    <source>
        <dbReference type="EMBL" id="KAF7470483.1"/>
    </source>
</evidence>
<protein>
    <submittedName>
        <fullName evidence="2">Uncharacterized protein</fullName>
    </submittedName>
</protein>
<sequence length="74" mass="8634">MNRGERGTWKASGPLRDWTGRKEKETRKRDVDGRLQCAPYLSVYSENAVDVFDVNSMEWIQTVPLKKVFDMKIV</sequence>
<gene>
    <name evidence="2" type="ORF">GHT09_018140</name>
</gene>
<comment type="caution">
    <text evidence="2">The sequence shown here is derived from an EMBL/GenBank/DDBJ whole genome shotgun (WGS) entry which is preliminary data.</text>
</comment>
<organism evidence="2 3">
    <name type="scientific">Marmota monax</name>
    <name type="common">Woodchuck</name>
    <dbReference type="NCBI Taxonomy" id="9995"/>
    <lineage>
        <taxon>Eukaryota</taxon>
        <taxon>Metazoa</taxon>
        <taxon>Chordata</taxon>
        <taxon>Craniata</taxon>
        <taxon>Vertebrata</taxon>
        <taxon>Euteleostomi</taxon>
        <taxon>Mammalia</taxon>
        <taxon>Eutheria</taxon>
        <taxon>Euarchontoglires</taxon>
        <taxon>Glires</taxon>
        <taxon>Rodentia</taxon>
        <taxon>Sciuromorpha</taxon>
        <taxon>Sciuridae</taxon>
        <taxon>Xerinae</taxon>
        <taxon>Marmotini</taxon>
        <taxon>Marmota</taxon>
    </lineage>
</organism>
<dbReference type="AlphaFoldDB" id="A0A834Q4Q7"/>
<feature type="compositionally biased region" description="Basic and acidic residues" evidence="1">
    <location>
        <begin position="18"/>
        <end position="29"/>
    </location>
</feature>
<name>A0A834Q4Q7_MARMO</name>